<accession>A0A1H1IGX0</accession>
<protein>
    <submittedName>
        <fullName evidence="1">DNA binding domain-containing protein, excisionase family</fullName>
    </submittedName>
</protein>
<keyword evidence="2" id="KW-1185">Reference proteome</keyword>
<proteinExistence type="predicted"/>
<dbReference type="RefSeq" id="WP_171910304.1">
    <property type="nucleotide sequence ID" value="NZ_FNKP01000002.1"/>
</dbReference>
<dbReference type="Proteomes" id="UP000183487">
    <property type="component" value="Unassembled WGS sequence"/>
</dbReference>
<gene>
    <name evidence="1" type="ORF">SAMN05443245_5172</name>
</gene>
<evidence type="ECO:0000313" key="2">
    <source>
        <dbReference type="Proteomes" id="UP000183487"/>
    </source>
</evidence>
<organism evidence="1 2">
    <name type="scientific">Paraburkholderia fungorum</name>
    <dbReference type="NCBI Taxonomy" id="134537"/>
    <lineage>
        <taxon>Bacteria</taxon>
        <taxon>Pseudomonadati</taxon>
        <taxon>Pseudomonadota</taxon>
        <taxon>Betaproteobacteria</taxon>
        <taxon>Burkholderiales</taxon>
        <taxon>Burkholderiaceae</taxon>
        <taxon>Paraburkholderia</taxon>
    </lineage>
</organism>
<dbReference type="AlphaFoldDB" id="A0A1H1IGX0"/>
<name>A0A1H1IGX0_9BURK</name>
<dbReference type="EMBL" id="FNKP01000002">
    <property type="protein sequence ID" value="SDR36995.1"/>
    <property type="molecule type" value="Genomic_DNA"/>
</dbReference>
<evidence type="ECO:0000313" key="1">
    <source>
        <dbReference type="EMBL" id="SDR36995.1"/>
    </source>
</evidence>
<sequence>MKNDPLIYKISVTMEKLSVSRATIYRLVSRGDLKLVKIGTASGITADSVRNFMDRLLEAA</sequence>
<reference evidence="2" key="1">
    <citation type="submission" date="2016-10" db="EMBL/GenBank/DDBJ databases">
        <authorList>
            <person name="Varghese N."/>
            <person name="Submissions S."/>
        </authorList>
    </citation>
    <scope>NUCLEOTIDE SEQUENCE [LARGE SCALE GENOMIC DNA]</scope>
    <source>
        <strain evidence="2">GAS106B</strain>
    </source>
</reference>